<comment type="caution">
    <text evidence="2">The sequence shown here is derived from an EMBL/GenBank/DDBJ whole genome shotgun (WGS) entry which is preliminary data.</text>
</comment>
<dbReference type="Pfam" id="PF17919">
    <property type="entry name" value="RT_RNaseH_2"/>
    <property type="match status" value="1"/>
</dbReference>
<dbReference type="EMBL" id="BSXT01002830">
    <property type="protein sequence ID" value="GMF51176.1"/>
    <property type="molecule type" value="Genomic_DNA"/>
</dbReference>
<name>A0A9W6Y326_9STRA</name>
<sequence length="240" mass="25966">MHLKAALQQAPVLKLPDYTKRFLVTTDASGFCCGAVQSQKHAGEDHPFSFVLHHVKGSTNAVADALSLVAKPAFEDTPVETASIAVLPPLRTSEIKLHGCTEACVDIASGLRQPGNDILALAELFLRDLDLLCDGSHFSGGGSSVARPIGVPQAVTRLKASQLMIVTVQVDAATKLLFLRGYRRDPLYRDMIKPSAPKTQNFVNVGTLQKENGMIYRVEAGNRVLRLCVPPEDDVYSRSS</sequence>
<dbReference type="AlphaFoldDB" id="A0A9W6Y326"/>
<keyword evidence="3" id="KW-1185">Reference proteome</keyword>
<evidence type="ECO:0000313" key="2">
    <source>
        <dbReference type="EMBL" id="GMF51176.1"/>
    </source>
</evidence>
<dbReference type="InterPro" id="IPR043502">
    <property type="entry name" value="DNA/RNA_pol_sf"/>
</dbReference>
<dbReference type="InterPro" id="IPR041577">
    <property type="entry name" value="RT_RNaseH_2"/>
</dbReference>
<dbReference type="Proteomes" id="UP001165121">
    <property type="component" value="Unassembled WGS sequence"/>
</dbReference>
<protein>
    <submittedName>
        <fullName evidence="2">Unnamed protein product</fullName>
    </submittedName>
</protein>
<evidence type="ECO:0000259" key="1">
    <source>
        <dbReference type="Pfam" id="PF17919"/>
    </source>
</evidence>
<evidence type="ECO:0000313" key="3">
    <source>
        <dbReference type="Proteomes" id="UP001165121"/>
    </source>
</evidence>
<organism evidence="2 3">
    <name type="scientific">Phytophthora fragariaefolia</name>
    <dbReference type="NCBI Taxonomy" id="1490495"/>
    <lineage>
        <taxon>Eukaryota</taxon>
        <taxon>Sar</taxon>
        <taxon>Stramenopiles</taxon>
        <taxon>Oomycota</taxon>
        <taxon>Peronosporomycetes</taxon>
        <taxon>Peronosporales</taxon>
        <taxon>Peronosporaceae</taxon>
        <taxon>Phytophthora</taxon>
    </lineage>
</organism>
<gene>
    <name evidence="2" type="ORF">Pfra01_002061900</name>
</gene>
<accession>A0A9W6Y326</accession>
<reference evidence="2" key="1">
    <citation type="submission" date="2023-04" db="EMBL/GenBank/DDBJ databases">
        <title>Phytophthora fragariaefolia NBRC 109709.</title>
        <authorList>
            <person name="Ichikawa N."/>
            <person name="Sato H."/>
            <person name="Tonouchi N."/>
        </authorList>
    </citation>
    <scope>NUCLEOTIDE SEQUENCE</scope>
    <source>
        <strain evidence="2">NBRC 109709</strain>
    </source>
</reference>
<dbReference type="OrthoDB" id="420169at2759"/>
<proteinExistence type="predicted"/>
<dbReference type="SUPFAM" id="SSF56672">
    <property type="entry name" value="DNA/RNA polymerases"/>
    <property type="match status" value="1"/>
</dbReference>
<feature type="domain" description="Reverse transcriptase/retrotransposon-derived protein RNase H-like" evidence="1">
    <location>
        <begin position="2"/>
        <end position="58"/>
    </location>
</feature>